<gene>
    <name evidence="1" type="ORF">D3242_28935</name>
</gene>
<evidence type="ECO:0000313" key="2">
    <source>
        <dbReference type="Proteomes" id="UP000275530"/>
    </source>
</evidence>
<keyword evidence="2" id="KW-1185">Reference proteome</keyword>
<name>A0AA92XCH2_9HYPH</name>
<evidence type="ECO:0000313" key="1">
    <source>
        <dbReference type="EMBL" id="RJT29307.1"/>
    </source>
</evidence>
<protein>
    <submittedName>
        <fullName evidence="1">Uncharacterized protein</fullName>
    </submittedName>
</protein>
<reference evidence="1 2" key="1">
    <citation type="submission" date="2018-09" db="EMBL/GenBank/DDBJ databases">
        <title>Mesorhizobium carmichaelinearum sp. nov. isolated from Carmichaelinea spp. root nodules in New Zealand.</title>
        <authorList>
            <person name="De Meyer S.E."/>
        </authorList>
    </citation>
    <scope>NUCLEOTIDE SEQUENCE [LARGE SCALE GENOMIC DNA]</scope>
    <source>
        <strain evidence="1 2">LMG 28313</strain>
    </source>
</reference>
<organism evidence="1 2">
    <name type="scientific">Mesorhizobium jarvisii</name>
    <dbReference type="NCBI Taxonomy" id="1777867"/>
    <lineage>
        <taxon>Bacteria</taxon>
        <taxon>Pseudomonadati</taxon>
        <taxon>Pseudomonadota</taxon>
        <taxon>Alphaproteobacteria</taxon>
        <taxon>Hyphomicrobiales</taxon>
        <taxon>Phyllobacteriaceae</taxon>
        <taxon>Mesorhizobium</taxon>
    </lineage>
</organism>
<comment type="caution">
    <text evidence="1">The sequence shown here is derived from an EMBL/GenBank/DDBJ whole genome shotgun (WGS) entry which is preliminary data.</text>
</comment>
<dbReference type="EMBL" id="QZXA01000015">
    <property type="protein sequence ID" value="RJT29307.1"/>
    <property type="molecule type" value="Genomic_DNA"/>
</dbReference>
<dbReference type="AlphaFoldDB" id="A0AA92XCH2"/>
<accession>A0AA92XCH2</accession>
<proteinExistence type="predicted"/>
<sequence>MTLSHDAASRPPRGRMNRTIRGAILKTIRGAILKRSYDDESQASSRHVVVALQLRLHEPHLEV</sequence>
<dbReference type="Proteomes" id="UP000275530">
    <property type="component" value="Unassembled WGS sequence"/>
</dbReference>